<dbReference type="PANTHER" id="PTHR12570">
    <property type="match status" value="1"/>
</dbReference>
<proteinExistence type="predicted"/>
<evidence type="ECO:0000256" key="4">
    <source>
        <dbReference type="ARBA" id="ARBA00023136"/>
    </source>
</evidence>
<feature type="region of interest" description="Disordered" evidence="5">
    <location>
        <begin position="208"/>
        <end position="279"/>
    </location>
</feature>
<dbReference type="GO" id="GO:0015095">
    <property type="term" value="F:magnesium ion transmembrane transporter activity"/>
    <property type="evidence" value="ECO:0007669"/>
    <property type="project" value="InterPro"/>
</dbReference>
<evidence type="ECO:0000256" key="5">
    <source>
        <dbReference type="SAM" id="MobiDB-lite"/>
    </source>
</evidence>
<evidence type="ECO:0000313" key="7">
    <source>
        <dbReference type="EMBL" id="THH04902.1"/>
    </source>
</evidence>
<accession>A0A4S4L0W8</accession>
<sequence>MIYGVAPKYGRTSPLVYISICSLVGSISIMAIKGFGVALKLTFGGNNQFSHPSTYVFAIIVVLCIMVQMNYFNKALEIFSTNVVNPMYYVCFSTATIVASLILFQGLNTTDPVTTISLLCGFIITFLGVHLLNISRPPDPMHSQNGYENGLMNPRLSISGRLSLDGWNGIGPGGIVNGNSHVDGGLYSNHTRRSSLYRHQTSTLFSAFGEDDELEGSGRETMGLHRLREEPDEEDDDLSDSDERTHLRLENRSAGRGVPPQHVREGERSHSNSPRLSPR</sequence>
<evidence type="ECO:0000313" key="8">
    <source>
        <dbReference type="Proteomes" id="UP000308199"/>
    </source>
</evidence>
<evidence type="ECO:0000256" key="3">
    <source>
        <dbReference type="ARBA" id="ARBA00022989"/>
    </source>
</evidence>
<dbReference type="PANTHER" id="PTHR12570:SF85">
    <property type="entry name" value="DUF803 DOMAIN MEMBRANE PROTEIN (AFU_ORTHOLOGUE AFUA_1G15880)"/>
    <property type="match status" value="1"/>
</dbReference>
<reference evidence="7 8" key="1">
    <citation type="submission" date="2019-02" db="EMBL/GenBank/DDBJ databases">
        <title>Genome sequencing of the rare red list fungi Phellinidium pouzarii.</title>
        <authorList>
            <person name="Buettner E."/>
            <person name="Kellner H."/>
        </authorList>
    </citation>
    <scope>NUCLEOTIDE SEQUENCE [LARGE SCALE GENOMIC DNA]</scope>
    <source>
        <strain evidence="7 8">DSM 108285</strain>
    </source>
</reference>
<dbReference type="Pfam" id="PF05653">
    <property type="entry name" value="Mg_trans_NIPA"/>
    <property type="match status" value="1"/>
</dbReference>
<gene>
    <name evidence="7" type="ORF">EW145_g5186</name>
</gene>
<organism evidence="7 8">
    <name type="scientific">Phellinidium pouzarii</name>
    <dbReference type="NCBI Taxonomy" id="167371"/>
    <lineage>
        <taxon>Eukaryota</taxon>
        <taxon>Fungi</taxon>
        <taxon>Dikarya</taxon>
        <taxon>Basidiomycota</taxon>
        <taxon>Agaricomycotina</taxon>
        <taxon>Agaricomycetes</taxon>
        <taxon>Hymenochaetales</taxon>
        <taxon>Hymenochaetaceae</taxon>
        <taxon>Phellinidium</taxon>
    </lineage>
</organism>
<dbReference type="GO" id="GO:0016020">
    <property type="term" value="C:membrane"/>
    <property type="evidence" value="ECO:0007669"/>
    <property type="project" value="UniProtKB-SubCell"/>
</dbReference>
<evidence type="ECO:0000256" key="1">
    <source>
        <dbReference type="ARBA" id="ARBA00004141"/>
    </source>
</evidence>
<feature type="transmembrane region" description="Helical" evidence="6">
    <location>
        <begin position="55"/>
        <end position="76"/>
    </location>
</feature>
<dbReference type="InterPro" id="IPR008521">
    <property type="entry name" value="Mg_trans_NIPA"/>
</dbReference>
<comment type="subcellular location">
    <subcellularLocation>
        <location evidence="1">Membrane</location>
        <topology evidence="1">Multi-pass membrane protein</topology>
    </subcellularLocation>
</comment>
<evidence type="ECO:0008006" key="9">
    <source>
        <dbReference type="Google" id="ProtNLM"/>
    </source>
</evidence>
<feature type="transmembrane region" description="Helical" evidence="6">
    <location>
        <begin position="113"/>
        <end position="132"/>
    </location>
</feature>
<dbReference type="EMBL" id="SGPK01000303">
    <property type="protein sequence ID" value="THH04902.1"/>
    <property type="molecule type" value="Genomic_DNA"/>
</dbReference>
<keyword evidence="2 6" id="KW-0812">Transmembrane</keyword>
<feature type="transmembrane region" description="Helical" evidence="6">
    <location>
        <begin position="15"/>
        <end position="35"/>
    </location>
</feature>
<name>A0A4S4L0W8_9AGAM</name>
<keyword evidence="8" id="KW-1185">Reference proteome</keyword>
<protein>
    <recommendedName>
        <fullName evidence="9">Magnesium transporter</fullName>
    </recommendedName>
</protein>
<evidence type="ECO:0000256" key="2">
    <source>
        <dbReference type="ARBA" id="ARBA00022692"/>
    </source>
</evidence>
<keyword evidence="3 6" id="KW-1133">Transmembrane helix</keyword>
<feature type="compositionally biased region" description="Basic and acidic residues" evidence="5">
    <location>
        <begin position="241"/>
        <end position="253"/>
    </location>
</feature>
<comment type="caution">
    <text evidence="7">The sequence shown here is derived from an EMBL/GenBank/DDBJ whole genome shotgun (WGS) entry which is preliminary data.</text>
</comment>
<dbReference type="Proteomes" id="UP000308199">
    <property type="component" value="Unassembled WGS sequence"/>
</dbReference>
<dbReference type="OrthoDB" id="6428174at2759"/>
<feature type="compositionally biased region" description="Basic and acidic residues" evidence="5">
    <location>
        <begin position="216"/>
        <end position="229"/>
    </location>
</feature>
<evidence type="ECO:0000256" key="6">
    <source>
        <dbReference type="SAM" id="Phobius"/>
    </source>
</evidence>
<dbReference type="AlphaFoldDB" id="A0A4S4L0W8"/>
<feature type="transmembrane region" description="Helical" evidence="6">
    <location>
        <begin position="88"/>
        <end position="107"/>
    </location>
</feature>
<feature type="compositionally biased region" description="Acidic residues" evidence="5">
    <location>
        <begin position="230"/>
        <end position="240"/>
    </location>
</feature>
<keyword evidence="4 6" id="KW-0472">Membrane</keyword>